<evidence type="ECO:0000256" key="9">
    <source>
        <dbReference type="RuleBase" id="RU003945"/>
    </source>
</evidence>
<evidence type="ECO:0000256" key="1">
    <source>
        <dbReference type="ARBA" id="ARBA00004651"/>
    </source>
</evidence>
<comment type="similarity">
    <text evidence="9">Belongs to the OXA1/ALB3/YidC family.</text>
</comment>
<evidence type="ECO:0000256" key="3">
    <source>
        <dbReference type="ARBA" id="ARBA00022475"/>
    </source>
</evidence>
<keyword evidence="3" id="KW-1003">Cell membrane</keyword>
<protein>
    <submittedName>
        <fullName evidence="12">Membrane protein insertase YidC</fullName>
    </submittedName>
</protein>
<dbReference type="OrthoDB" id="9780552at2"/>
<feature type="transmembrane region" description="Helical" evidence="10">
    <location>
        <begin position="256"/>
        <end position="273"/>
    </location>
</feature>
<reference evidence="12 13" key="1">
    <citation type="submission" date="2016-01" db="EMBL/GenBank/DDBJ databases">
        <title>Genome sequence of Clostridium neopropionicum X4, DSM-3847.</title>
        <authorList>
            <person name="Poehlein A."/>
            <person name="Beck M.H."/>
            <person name="Bengelsdorf F.R."/>
            <person name="Daniel R."/>
            <person name="Duerre P."/>
        </authorList>
    </citation>
    <scope>NUCLEOTIDE SEQUENCE [LARGE SCALE GENOMIC DNA]</scope>
    <source>
        <strain evidence="12 13">DSM-3847</strain>
    </source>
</reference>
<evidence type="ECO:0000256" key="2">
    <source>
        <dbReference type="ARBA" id="ARBA00022448"/>
    </source>
</evidence>
<keyword evidence="4 9" id="KW-0812">Transmembrane</keyword>
<comment type="caution">
    <text evidence="12">The sequence shown here is derived from an EMBL/GenBank/DDBJ whole genome shotgun (WGS) entry which is preliminary data.</text>
</comment>
<keyword evidence="13" id="KW-1185">Reference proteome</keyword>
<dbReference type="GO" id="GO:0005886">
    <property type="term" value="C:plasma membrane"/>
    <property type="evidence" value="ECO:0007669"/>
    <property type="project" value="UniProtKB-SubCell"/>
</dbReference>
<dbReference type="RefSeq" id="WP_066083683.1">
    <property type="nucleotide sequence ID" value="NZ_LRVM01000001.1"/>
</dbReference>
<proteinExistence type="inferred from homology"/>
<dbReference type="GO" id="GO:0015031">
    <property type="term" value="P:protein transport"/>
    <property type="evidence" value="ECO:0007669"/>
    <property type="project" value="UniProtKB-KW"/>
</dbReference>
<dbReference type="GO" id="GO:0032977">
    <property type="term" value="F:membrane insertase activity"/>
    <property type="evidence" value="ECO:0007669"/>
    <property type="project" value="InterPro"/>
</dbReference>
<keyword evidence="5" id="KW-0653">Protein transport</keyword>
<dbReference type="GO" id="GO:0051205">
    <property type="term" value="P:protein insertion into membrane"/>
    <property type="evidence" value="ECO:0007669"/>
    <property type="project" value="TreeGrafter"/>
</dbReference>
<evidence type="ECO:0000256" key="10">
    <source>
        <dbReference type="SAM" id="Phobius"/>
    </source>
</evidence>
<evidence type="ECO:0000256" key="8">
    <source>
        <dbReference type="ARBA" id="ARBA00023186"/>
    </source>
</evidence>
<evidence type="ECO:0000313" key="12">
    <source>
        <dbReference type="EMBL" id="KXL54155.1"/>
    </source>
</evidence>
<organism evidence="12 13">
    <name type="scientific">Anaerotignum neopropionicum</name>
    <dbReference type="NCBI Taxonomy" id="36847"/>
    <lineage>
        <taxon>Bacteria</taxon>
        <taxon>Bacillati</taxon>
        <taxon>Bacillota</taxon>
        <taxon>Clostridia</taxon>
        <taxon>Lachnospirales</taxon>
        <taxon>Anaerotignaceae</taxon>
        <taxon>Anaerotignum</taxon>
    </lineage>
</organism>
<keyword evidence="7 10" id="KW-0472">Membrane</keyword>
<dbReference type="PANTHER" id="PTHR12428">
    <property type="entry name" value="OXA1"/>
    <property type="match status" value="1"/>
</dbReference>
<evidence type="ECO:0000256" key="4">
    <source>
        <dbReference type="ARBA" id="ARBA00022692"/>
    </source>
</evidence>
<accession>A0A136WHY7</accession>
<dbReference type="CDD" id="cd20070">
    <property type="entry name" value="5TM_YidC_Alb3"/>
    <property type="match status" value="1"/>
</dbReference>
<gene>
    <name evidence="12" type="primary">yidC</name>
    <name evidence="12" type="ORF">CLNEO_02530</name>
</gene>
<dbReference type="EMBL" id="LRVM01000001">
    <property type="protein sequence ID" value="KXL54155.1"/>
    <property type="molecule type" value="Genomic_DNA"/>
</dbReference>
<dbReference type="InterPro" id="IPR028055">
    <property type="entry name" value="YidC/Oxa/ALB_C"/>
</dbReference>
<feature type="transmembrane region" description="Helical" evidence="10">
    <location>
        <begin position="49"/>
        <end position="72"/>
    </location>
</feature>
<dbReference type="STRING" id="36847.CLNEO_02530"/>
<dbReference type="AlphaFoldDB" id="A0A136WHY7"/>
<dbReference type="Pfam" id="PF02096">
    <property type="entry name" value="60KD_IMP"/>
    <property type="match status" value="1"/>
</dbReference>
<dbReference type="InterPro" id="IPR047196">
    <property type="entry name" value="YidC_ALB_C"/>
</dbReference>
<keyword evidence="8" id="KW-0143">Chaperone</keyword>
<dbReference type="NCBIfam" id="TIGR03592">
    <property type="entry name" value="yidC_oxa1_cterm"/>
    <property type="match status" value="1"/>
</dbReference>
<dbReference type="PANTHER" id="PTHR12428:SF65">
    <property type="entry name" value="CYTOCHROME C OXIDASE ASSEMBLY PROTEIN COX18, MITOCHONDRIAL"/>
    <property type="match status" value="1"/>
</dbReference>
<evidence type="ECO:0000256" key="5">
    <source>
        <dbReference type="ARBA" id="ARBA00022927"/>
    </source>
</evidence>
<name>A0A136WHY7_9FIRM</name>
<comment type="subcellular location">
    <subcellularLocation>
        <location evidence="1">Cell membrane</location>
        <topology evidence="1">Multi-pass membrane protein</topology>
    </subcellularLocation>
    <subcellularLocation>
        <location evidence="9">Membrane</location>
        <topology evidence="9">Multi-pass membrane protein</topology>
    </subcellularLocation>
</comment>
<dbReference type="Proteomes" id="UP000070539">
    <property type="component" value="Unassembled WGS sequence"/>
</dbReference>
<evidence type="ECO:0000256" key="6">
    <source>
        <dbReference type="ARBA" id="ARBA00022989"/>
    </source>
</evidence>
<keyword evidence="6 10" id="KW-1133">Transmembrane helix</keyword>
<feature type="transmembrane region" description="Helical" evidence="10">
    <location>
        <begin position="303"/>
        <end position="326"/>
    </location>
</feature>
<evidence type="ECO:0000313" key="13">
    <source>
        <dbReference type="Proteomes" id="UP000070539"/>
    </source>
</evidence>
<feature type="domain" description="Membrane insertase YidC/Oxa/ALB C-terminal" evidence="11">
    <location>
        <begin position="53"/>
        <end position="340"/>
    </location>
</feature>
<dbReference type="InterPro" id="IPR001708">
    <property type="entry name" value="YidC/ALB3/OXA1/COX18"/>
</dbReference>
<evidence type="ECO:0000256" key="7">
    <source>
        <dbReference type="ARBA" id="ARBA00023136"/>
    </source>
</evidence>
<keyword evidence="2" id="KW-0813">Transport</keyword>
<sequence>MLGSELLSGVVLTTFSSVKMPGSILGPIAKILGQIYNMLFNGLYGVMNVGVLGFAIIIFTLIVKIILFPLMVKQQKSSIKMQMLQPELEKIRNKYKGQKDQLSQQKMAMEMQDFQKKNGINLMGGCLPLLVQLPILYALFYIFQNAYVYVDVIGQNYTDIANAILQIPQTTRMEVFGPYAQTFVDQYKNVATIKANGFDLSRLNDIVMLVNYLNVDSWQSIVSQLGSNGTALVDLLATKNNIETFLFLPLVSQAGLKWPGIMVPILAAITTYAQSKIMMSMTPPASNGGQENPAMAMTKTMTYVMPFMMGFFCISMPAGLGLYWTISNVFGIIQQVILQKYYKKKFMGEAAQNG</sequence>
<evidence type="ECO:0000259" key="11">
    <source>
        <dbReference type="Pfam" id="PF02096"/>
    </source>
</evidence>
<feature type="transmembrane region" description="Helical" evidence="10">
    <location>
        <begin position="119"/>
        <end position="143"/>
    </location>
</feature>
<dbReference type="PATRIC" id="fig|36847.3.peg.311"/>